<proteinExistence type="predicted"/>
<dbReference type="EMBL" id="CP017599">
    <property type="protein sequence ID" value="AOX00733.1"/>
    <property type="molecule type" value="Genomic_DNA"/>
</dbReference>
<organism evidence="1 2">
    <name type="scientific">Moorena producens PAL-8-15-08-1</name>
    <dbReference type="NCBI Taxonomy" id="1458985"/>
    <lineage>
        <taxon>Bacteria</taxon>
        <taxon>Bacillati</taxon>
        <taxon>Cyanobacteriota</taxon>
        <taxon>Cyanophyceae</taxon>
        <taxon>Coleofasciculales</taxon>
        <taxon>Coleofasciculaceae</taxon>
        <taxon>Moorena</taxon>
    </lineage>
</organism>
<evidence type="ECO:0000313" key="2">
    <source>
        <dbReference type="Proteomes" id="UP000177870"/>
    </source>
</evidence>
<dbReference type="AlphaFoldDB" id="A0A1D8TT53"/>
<name>A0A1D8TT53_9CYAN</name>
<dbReference type="KEGG" id="mpro:BJP34_15935"/>
<protein>
    <submittedName>
        <fullName evidence="1">Uncharacterized protein</fullName>
    </submittedName>
</protein>
<dbReference type="Proteomes" id="UP000177870">
    <property type="component" value="Chromosome"/>
</dbReference>
<accession>A0A1D8TT53</accession>
<reference evidence="2" key="1">
    <citation type="submission" date="2016-10" db="EMBL/GenBank/DDBJ databases">
        <title>Comparative genomics uncovers the prolific and rare metabolic potential of the cyanobacterial genus Moorea.</title>
        <authorList>
            <person name="Leao T."/>
            <person name="Castelao G."/>
            <person name="Korobeynikov A."/>
            <person name="Monroe E.A."/>
            <person name="Podell S."/>
            <person name="Glukhov E."/>
            <person name="Allen E."/>
            <person name="Gerwick W.H."/>
            <person name="Gerwick L."/>
        </authorList>
    </citation>
    <scope>NUCLEOTIDE SEQUENCE [LARGE SCALE GENOMIC DNA]</scope>
    <source>
        <strain evidence="2">PAL-8-15-08-1</strain>
    </source>
</reference>
<sequence length="92" mass="10560">MWGDGEMGRWGDGEMGRGWEVWGDGEMGRWGDGEMAKIFIALIILMRYRRYSQLSYPYSLLPTPLMECGEMKVMCSNLICVHVCPLEVNVFC</sequence>
<gene>
    <name evidence="1" type="ORF">BJP34_15935</name>
</gene>
<evidence type="ECO:0000313" key="1">
    <source>
        <dbReference type="EMBL" id="AOX00733.1"/>
    </source>
</evidence>